<evidence type="ECO:0000256" key="6">
    <source>
        <dbReference type="ARBA" id="ARBA00022842"/>
    </source>
</evidence>
<dbReference type="PANTHER" id="PTHR42785">
    <property type="entry name" value="DNA TOPOISOMERASE, TYPE IA, CORE"/>
    <property type="match status" value="1"/>
</dbReference>
<dbReference type="CDD" id="cd03363">
    <property type="entry name" value="TOPRIM_TopoIA_TopoI"/>
    <property type="match status" value="1"/>
</dbReference>
<evidence type="ECO:0000256" key="3">
    <source>
        <dbReference type="ARBA" id="ARBA00022723"/>
    </source>
</evidence>
<keyword evidence="9 10" id="KW-0413">Isomerase</keyword>
<dbReference type="GO" id="GO:0003677">
    <property type="term" value="F:DNA binding"/>
    <property type="evidence" value="ECO:0007669"/>
    <property type="project" value="UniProtKB-KW"/>
</dbReference>
<evidence type="ECO:0000313" key="14">
    <source>
        <dbReference type="EMBL" id="PIR89179.1"/>
    </source>
</evidence>
<dbReference type="SMART" id="SM00436">
    <property type="entry name" value="TOP1Bc"/>
    <property type="match status" value="1"/>
</dbReference>
<dbReference type="Gene3D" id="3.30.65.10">
    <property type="entry name" value="Bacterial Topoisomerase I, domain 1"/>
    <property type="match status" value="2"/>
</dbReference>
<sequence>MNLVIVESPTKAKTIGKFLGKDYTVVSCYGHVRDLPKSKLGIDVEHEFEPQYVIPTRTRKTVTALKKEAAKSDTIILATDEDREGEAIAWHLMQALKLSGSDKKIERIVFHEITKSAIESALKSPRKLNDHMVDAQQARRVLDRLVGYKLSPFLWKKVAGGLSAGRVQSVAVRLIVDRETEIKNFKPKEYWTISANIGKQNDKEKDFEAQLFKIGNENLEKFSIENKESADKIVKKLETADYSVNEVEKKESSKNPLPPFITSTLQQEAAKRLRFSSKKTMVIAQQLYENGLITYMRTDSVNLSKESVESAKVWLTENLGEKYAIDTPRAFKAKSKLAQEAHEAIRPTNPGLSPENASVDNADGKKLYELIWQRFTASQMPQAKISSTTVTIEAMPKDKSEKKHFFKATGQAITFDGYLKVWPQKLEEREAPAVEKDEKLDLRSITPNQHMTEPPPRYSEATLIKTLEENGIGRPSTYAPTISTIQTRQYVIKEAGRFKPTEIGELVNKVLTEHFPDIVDIGFTARMEDELDDIAEGESGWQTIIGSFYKPFEKQLEEKYAEVSKDDFVKETTDEVCEKCGKPMAVKLGRFGKFLACTGFPDCKNTKRLEGSGTNKTAPRKTGVKCPTCSEGEIVERRVSRGRARGKIFWGCSRYPECKYASWERPEGVPEPEKNEEKEEPKEEE</sequence>
<dbReference type="GO" id="GO:0005694">
    <property type="term" value="C:chromosome"/>
    <property type="evidence" value="ECO:0007669"/>
    <property type="project" value="InterPro"/>
</dbReference>
<keyword evidence="4" id="KW-0863">Zinc-finger</keyword>
<dbReference type="SUPFAM" id="SSF56712">
    <property type="entry name" value="Prokaryotic type I DNA topoisomerase"/>
    <property type="match status" value="1"/>
</dbReference>
<dbReference type="SUPFAM" id="SSF57783">
    <property type="entry name" value="Zinc beta-ribbon"/>
    <property type="match status" value="1"/>
</dbReference>
<dbReference type="InterPro" id="IPR005733">
    <property type="entry name" value="TopoI_bac-type"/>
</dbReference>
<dbReference type="InterPro" id="IPR023405">
    <property type="entry name" value="Topo_IA_core_domain"/>
</dbReference>
<dbReference type="SMART" id="SM00437">
    <property type="entry name" value="TOP1Ac"/>
    <property type="match status" value="1"/>
</dbReference>
<evidence type="ECO:0000256" key="7">
    <source>
        <dbReference type="ARBA" id="ARBA00023029"/>
    </source>
</evidence>
<evidence type="ECO:0000256" key="4">
    <source>
        <dbReference type="ARBA" id="ARBA00022771"/>
    </source>
</evidence>
<dbReference type="GO" id="GO:0006265">
    <property type="term" value="P:DNA topological change"/>
    <property type="evidence" value="ECO:0007669"/>
    <property type="project" value="UniProtKB-UniRule"/>
</dbReference>
<dbReference type="Pfam" id="PF01396">
    <property type="entry name" value="Zn_ribbon_Top1"/>
    <property type="match status" value="2"/>
</dbReference>
<evidence type="ECO:0000259" key="13">
    <source>
        <dbReference type="PROSITE" id="PS52039"/>
    </source>
</evidence>
<dbReference type="InterPro" id="IPR028612">
    <property type="entry name" value="Topoisom_1_IA"/>
</dbReference>
<feature type="site" description="Interaction with DNA" evidence="10">
    <location>
        <position position="148"/>
    </location>
</feature>
<keyword evidence="3" id="KW-0479">Metal-binding</keyword>
<dbReference type="NCBIfam" id="TIGR01051">
    <property type="entry name" value="topA_bact"/>
    <property type="match status" value="1"/>
</dbReference>
<proteinExistence type="inferred from homology"/>
<dbReference type="InterPro" id="IPR013825">
    <property type="entry name" value="Topo_IA_cen_sub2"/>
</dbReference>
<dbReference type="PROSITE" id="PS00396">
    <property type="entry name" value="TOPO_IA_1"/>
    <property type="match status" value="1"/>
</dbReference>
<evidence type="ECO:0000256" key="5">
    <source>
        <dbReference type="ARBA" id="ARBA00022833"/>
    </source>
</evidence>
<feature type="site" description="Interaction with DNA" evidence="10">
    <location>
        <position position="155"/>
    </location>
</feature>
<evidence type="ECO:0000256" key="8">
    <source>
        <dbReference type="ARBA" id="ARBA00023125"/>
    </source>
</evidence>
<evidence type="ECO:0000256" key="2">
    <source>
        <dbReference type="ARBA" id="ARBA00009446"/>
    </source>
</evidence>
<dbReference type="InterPro" id="IPR003602">
    <property type="entry name" value="Topo_IA_DNA-bd_dom"/>
</dbReference>
<keyword evidence="7 10" id="KW-0799">Topoisomerase</keyword>
<feature type="region of interest" description="Disordered" evidence="11">
    <location>
        <begin position="664"/>
        <end position="685"/>
    </location>
</feature>
<feature type="site" description="Interaction with DNA" evidence="10">
    <location>
        <position position="143"/>
    </location>
</feature>
<evidence type="ECO:0000256" key="9">
    <source>
        <dbReference type="ARBA" id="ARBA00023235"/>
    </source>
</evidence>
<dbReference type="EC" id="5.6.2.1" evidence="10"/>
<feature type="active site" description="O-(5'-phospho-DNA)-tyrosine intermediate" evidence="10">
    <location>
        <position position="295"/>
    </location>
</feature>
<dbReference type="GO" id="GO:0003917">
    <property type="term" value="F:DNA topoisomerase type I (single strand cut, ATP-independent) activity"/>
    <property type="evidence" value="ECO:0007669"/>
    <property type="project" value="UniProtKB-UniRule"/>
</dbReference>
<feature type="site" description="Interaction with DNA" evidence="10">
    <location>
        <position position="139"/>
    </location>
</feature>
<evidence type="ECO:0000256" key="11">
    <source>
        <dbReference type="SAM" id="MobiDB-lite"/>
    </source>
</evidence>
<dbReference type="HAMAP" id="MF_00952">
    <property type="entry name" value="Topoisom_1_prok"/>
    <property type="match status" value="1"/>
</dbReference>
<comment type="caution">
    <text evidence="14">The sequence shown here is derived from an EMBL/GenBank/DDBJ whole genome shotgun (WGS) entry which is preliminary data.</text>
</comment>
<feature type="site" description="Interaction with DNA" evidence="10">
    <location>
        <position position="140"/>
    </location>
</feature>
<gene>
    <name evidence="10" type="primary">topA</name>
    <name evidence="14" type="ORF">COU07_02425</name>
</gene>
<comment type="function">
    <text evidence="10">Releases the supercoiling and torsional tension of DNA, which is introduced during the DNA replication and transcription, by transiently cleaving and rejoining one strand of the DNA duplex. Introduces a single-strand break via transesterification at a target site in duplex DNA. The scissile phosphodiester is attacked by the catalytic tyrosine of the enzyme, resulting in the formation of a DNA-(5'-phosphotyrosyl)-enzyme intermediate and the expulsion of a 3'-OH DNA strand. The free DNA strand then undergoes passage around the unbroken strand, thus removing DNA supercoils. Finally, in the religation step, the DNA 3'-OH attacks the covalent intermediate to expel the active-site tyrosine and restore the DNA phosphodiester backbone.</text>
</comment>
<dbReference type="Gene3D" id="1.10.290.10">
    <property type="entry name" value="Topoisomerase I, domain 4"/>
    <property type="match status" value="1"/>
</dbReference>
<dbReference type="InterPro" id="IPR023406">
    <property type="entry name" value="Topo_IA_AS"/>
</dbReference>
<dbReference type="Pfam" id="PF01131">
    <property type="entry name" value="Topoisom_bac"/>
    <property type="match status" value="1"/>
</dbReference>
<dbReference type="PANTHER" id="PTHR42785:SF1">
    <property type="entry name" value="DNA TOPOISOMERASE"/>
    <property type="match status" value="1"/>
</dbReference>
<feature type="domain" description="Topo IA-type catalytic" evidence="13">
    <location>
        <begin position="129"/>
        <end position="556"/>
    </location>
</feature>
<feature type="site" description="Interaction with DNA" evidence="10">
    <location>
        <position position="31"/>
    </location>
</feature>
<organism evidence="14 15">
    <name type="scientific">Candidatus Harrisonbacteria bacterium CG10_big_fil_rev_8_21_14_0_10_40_38</name>
    <dbReference type="NCBI Taxonomy" id="1974583"/>
    <lineage>
        <taxon>Bacteria</taxon>
        <taxon>Candidatus Harrisoniibacteriota</taxon>
    </lineage>
</organism>
<dbReference type="InterPro" id="IPR013497">
    <property type="entry name" value="Topo_IA_cen"/>
</dbReference>
<dbReference type="GO" id="GO:0008270">
    <property type="term" value="F:zinc ion binding"/>
    <property type="evidence" value="ECO:0007669"/>
    <property type="project" value="UniProtKB-KW"/>
</dbReference>
<dbReference type="Gene3D" id="2.70.20.10">
    <property type="entry name" value="Topoisomerase I, domain 3"/>
    <property type="match status" value="1"/>
</dbReference>
<feature type="region of interest" description="Interaction with DNA" evidence="10">
    <location>
        <begin position="163"/>
        <end position="168"/>
    </location>
</feature>
<dbReference type="PROSITE" id="PS50880">
    <property type="entry name" value="TOPRIM"/>
    <property type="match status" value="1"/>
</dbReference>
<accession>A0A2H0URY9</accession>
<dbReference type="EMBL" id="PFAZ01000005">
    <property type="protein sequence ID" value="PIR89179.1"/>
    <property type="molecule type" value="Genomic_DNA"/>
</dbReference>
<feature type="site" description="Interaction with DNA" evidence="10">
    <location>
        <position position="297"/>
    </location>
</feature>
<evidence type="ECO:0000259" key="12">
    <source>
        <dbReference type="PROSITE" id="PS50880"/>
    </source>
</evidence>
<dbReference type="PROSITE" id="PS52039">
    <property type="entry name" value="TOPO_IA_2"/>
    <property type="match status" value="1"/>
</dbReference>
<dbReference type="InterPro" id="IPR034149">
    <property type="entry name" value="TOPRIM_TopoI"/>
</dbReference>
<dbReference type="Proteomes" id="UP000231157">
    <property type="component" value="Unassembled WGS sequence"/>
</dbReference>
<keyword evidence="6" id="KW-0460">Magnesium</keyword>
<keyword evidence="5" id="KW-0862">Zinc</keyword>
<protein>
    <recommendedName>
        <fullName evidence="10">DNA topoisomerase 1</fullName>
        <ecNumber evidence="10">5.6.2.1</ecNumber>
    </recommendedName>
    <alternativeName>
        <fullName evidence="10">DNA topoisomerase I</fullName>
    </alternativeName>
</protein>
<dbReference type="Gene3D" id="3.40.50.140">
    <property type="match status" value="1"/>
</dbReference>
<evidence type="ECO:0000256" key="10">
    <source>
        <dbReference type="HAMAP-Rule" id="MF_00952"/>
    </source>
</evidence>
<evidence type="ECO:0000256" key="1">
    <source>
        <dbReference type="ARBA" id="ARBA00000213"/>
    </source>
</evidence>
<reference evidence="15" key="1">
    <citation type="submission" date="2017-09" db="EMBL/GenBank/DDBJ databases">
        <title>Depth-based differentiation of microbial function through sediment-hosted aquifers and enrichment of novel symbionts in the deep terrestrial subsurface.</title>
        <authorList>
            <person name="Probst A.J."/>
            <person name="Ladd B."/>
            <person name="Jarett J.K."/>
            <person name="Geller-Mcgrath D.E."/>
            <person name="Sieber C.M.K."/>
            <person name="Emerson J.B."/>
            <person name="Anantharaman K."/>
            <person name="Thomas B.C."/>
            <person name="Malmstrom R."/>
            <person name="Stieglmeier M."/>
            <person name="Klingl A."/>
            <person name="Woyke T."/>
            <person name="Ryan C.M."/>
            <person name="Banfield J.F."/>
        </authorList>
    </citation>
    <scope>NUCLEOTIDE SEQUENCE [LARGE SCALE GENOMIC DNA]</scope>
</reference>
<dbReference type="CDD" id="cd00186">
    <property type="entry name" value="TOP1Ac"/>
    <property type="match status" value="1"/>
</dbReference>
<dbReference type="AlphaFoldDB" id="A0A2H0URY9"/>
<dbReference type="InterPro" id="IPR013826">
    <property type="entry name" value="Topo_IA_cen_sub3"/>
</dbReference>
<dbReference type="SMART" id="SM00493">
    <property type="entry name" value="TOPRIM"/>
    <property type="match status" value="1"/>
</dbReference>
<comment type="similarity">
    <text evidence="2 10">Belongs to the type IA topoisomerase family.</text>
</comment>
<dbReference type="InterPro" id="IPR003601">
    <property type="entry name" value="Topo_IA_2"/>
</dbReference>
<dbReference type="InterPro" id="IPR013824">
    <property type="entry name" value="Topo_IA_cen_sub1"/>
</dbReference>
<evidence type="ECO:0000313" key="15">
    <source>
        <dbReference type="Proteomes" id="UP000231157"/>
    </source>
</evidence>
<dbReference type="Pfam" id="PF01751">
    <property type="entry name" value="Toprim"/>
    <property type="match status" value="1"/>
</dbReference>
<name>A0A2H0URY9_9BACT</name>
<dbReference type="PRINTS" id="PR00417">
    <property type="entry name" value="PRTPISMRASEI"/>
</dbReference>
<dbReference type="Gene3D" id="1.10.460.10">
    <property type="entry name" value="Topoisomerase I, domain 2"/>
    <property type="match status" value="1"/>
</dbReference>
<comment type="catalytic activity">
    <reaction evidence="1 10">
        <text>ATP-independent breakage of single-stranded DNA, followed by passage and rejoining.</text>
        <dbReference type="EC" id="5.6.2.1"/>
    </reaction>
</comment>
<feature type="site" description="Interaction with DNA" evidence="10">
    <location>
        <position position="488"/>
    </location>
</feature>
<comment type="subunit">
    <text evidence="10">Monomer.</text>
</comment>
<keyword evidence="8 10" id="KW-0238">DNA-binding</keyword>
<dbReference type="InterPro" id="IPR006171">
    <property type="entry name" value="TOPRIM_dom"/>
</dbReference>
<feature type="domain" description="Toprim" evidence="12">
    <location>
        <begin position="1"/>
        <end position="113"/>
    </location>
</feature>
<dbReference type="InterPro" id="IPR000380">
    <property type="entry name" value="Topo_IA"/>
</dbReference>
<dbReference type="InterPro" id="IPR013498">
    <property type="entry name" value="Topo_IA_Znf"/>
</dbReference>